<accession>A0A0K1Q486</accession>
<evidence type="ECO:0000256" key="1">
    <source>
        <dbReference type="SAM" id="MobiDB-lite"/>
    </source>
</evidence>
<evidence type="ECO:0000313" key="3">
    <source>
        <dbReference type="EMBL" id="AKV00457.1"/>
    </source>
</evidence>
<keyword evidence="4" id="KW-1185">Reference proteome</keyword>
<evidence type="ECO:0000256" key="2">
    <source>
        <dbReference type="SAM" id="Phobius"/>
    </source>
</evidence>
<sequence length="246" mass="26179">MKSSDRQPDWVAQSLPEQGREDLRLLKEFGDAHFDVDAGLAKFEERIANVKPGRAAFPRGLLVGAVVLAGASTVVGFASFRPKDAPPAVASVATPIPSADAPAALLPPPNEPTTAATAIPSLSVDALPTVSTSRPKPVPANTTPTTTVSPNDGDLVEAEVRHASTLRVVARTDPRAALELAAEGDRRFPRGMLHAEREAIAIEALARLERWSEAKTRADAFAAAYPTHPRTARIRAISKGERPWEP</sequence>
<proteinExistence type="predicted"/>
<gene>
    <name evidence="3" type="ORF">AKJ09_07120</name>
</gene>
<dbReference type="EMBL" id="CP012333">
    <property type="protein sequence ID" value="AKV00457.1"/>
    <property type="molecule type" value="Genomic_DNA"/>
</dbReference>
<dbReference type="AlphaFoldDB" id="A0A0K1Q486"/>
<protein>
    <submittedName>
        <fullName evidence="3">Uncharacterized protein</fullName>
    </submittedName>
</protein>
<feature type="region of interest" description="Disordered" evidence="1">
    <location>
        <begin position="128"/>
        <end position="152"/>
    </location>
</feature>
<evidence type="ECO:0000313" key="4">
    <source>
        <dbReference type="Proteomes" id="UP000064967"/>
    </source>
</evidence>
<keyword evidence="2" id="KW-1133">Transmembrane helix</keyword>
<keyword evidence="2" id="KW-0472">Membrane</keyword>
<feature type="compositionally biased region" description="Low complexity" evidence="1">
    <location>
        <begin position="139"/>
        <end position="151"/>
    </location>
</feature>
<dbReference type="Proteomes" id="UP000064967">
    <property type="component" value="Chromosome"/>
</dbReference>
<dbReference type="RefSeq" id="WP_146651742.1">
    <property type="nucleotide sequence ID" value="NZ_CP012333.1"/>
</dbReference>
<organism evidence="3 4">
    <name type="scientific">Labilithrix luteola</name>
    <dbReference type="NCBI Taxonomy" id="1391654"/>
    <lineage>
        <taxon>Bacteria</taxon>
        <taxon>Pseudomonadati</taxon>
        <taxon>Myxococcota</taxon>
        <taxon>Polyangia</taxon>
        <taxon>Polyangiales</taxon>
        <taxon>Labilitrichaceae</taxon>
        <taxon>Labilithrix</taxon>
    </lineage>
</organism>
<reference evidence="3 4" key="1">
    <citation type="submission" date="2015-08" db="EMBL/GenBank/DDBJ databases">
        <authorList>
            <person name="Babu N.S."/>
            <person name="Beckwith C.J."/>
            <person name="Beseler K.G."/>
            <person name="Brison A."/>
            <person name="Carone J.V."/>
            <person name="Caskin T.P."/>
            <person name="Diamond M."/>
            <person name="Durham M.E."/>
            <person name="Foxe J.M."/>
            <person name="Go M."/>
            <person name="Henderson B.A."/>
            <person name="Jones I.B."/>
            <person name="McGettigan J.A."/>
            <person name="Micheletti S.J."/>
            <person name="Nasrallah M.E."/>
            <person name="Ortiz D."/>
            <person name="Piller C.R."/>
            <person name="Privatt S.R."/>
            <person name="Schneider S.L."/>
            <person name="Sharp S."/>
            <person name="Smith T.C."/>
            <person name="Stanton J.D."/>
            <person name="Ullery H.E."/>
            <person name="Wilson R.J."/>
            <person name="Serrano M.G."/>
            <person name="Buck G."/>
            <person name="Lee V."/>
            <person name="Wang Y."/>
            <person name="Carvalho R."/>
            <person name="Voegtly L."/>
            <person name="Shi R."/>
            <person name="Duckworth R."/>
            <person name="Johnson A."/>
            <person name="Loviza R."/>
            <person name="Walstead R."/>
            <person name="Shah Z."/>
            <person name="Kiflezghi M."/>
            <person name="Wade K."/>
            <person name="Ball S.L."/>
            <person name="Bradley K.W."/>
            <person name="Asai D.J."/>
            <person name="Bowman C.A."/>
            <person name="Russell D.A."/>
            <person name="Pope W.H."/>
            <person name="Jacobs-Sera D."/>
            <person name="Hendrix R.W."/>
            <person name="Hatfull G.F."/>
        </authorList>
    </citation>
    <scope>NUCLEOTIDE SEQUENCE [LARGE SCALE GENOMIC DNA]</scope>
    <source>
        <strain evidence="3 4">DSM 27648</strain>
    </source>
</reference>
<name>A0A0K1Q486_9BACT</name>
<dbReference type="KEGG" id="llu:AKJ09_07120"/>
<feature type="transmembrane region" description="Helical" evidence="2">
    <location>
        <begin position="61"/>
        <end position="80"/>
    </location>
</feature>
<keyword evidence="2" id="KW-0812">Transmembrane</keyword>
<dbReference type="STRING" id="1391654.AKJ09_07120"/>